<reference evidence="11" key="1">
    <citation type="submission" date="2020-05" db="EMBL/GenBank/DDBJ databases">
        <authorList>
            <person name="Chiriac C."/>
            <person name="Salcher M."/>
            <person name="Ghai R."/>
            <person name="Kavagutti S V."/>
        </authorList>
    </citation>
    <scope>NUCLEOTIDE SEQUENCE</scope>
</reference>
<keyword evidence="5" id="KW-0057">Aromatic amino acid biosynthesis</keyword>
<evidence type="ECO:0000313" key="10">
    <source>
        <dbReference type="EMBL" id="CAB4760088.1"/>
    </source>
</evidence>
<organism evidence="11">
    <name type="scientific">freshwater metagenome</name>
    <dbReference type="NCBI Taxonomy" id="449393"/>
    <lineage>
        <taxon>unclassified sequences</taxon>
        <taxon>metagenomes</taxon>
        <taxon>ecological metagenomes</taxon>
    </lineage>
</organism>
<dbReference type="GO" id="GO:0019632">
    <property type="term" value="P:shikimate metabolic process"/>
    <property type="evidence" value="ECO:0007669"/>
    <property type="project" value="InterPro"/>
</dbReference>
<dbReference type="InterPro" id="IPR046346">
    <property type="entry name" value="Aminoacid_DH-like_N_sf"/>
</dbReference>
<dbReference type="EMBL" id="CAFAAL010000289">
    <property type="protein sequence ID" value="CAB4823468.1"/>
    <property type="molecule type" value="Genomic_DNA"/>
</dbReference>
<dbReference type="Gene3D" id="3.40.50.10860">
    <property type="entry name" value="Leucine Dehydrogenase, chain A, domain 1"/>
    <property type="match status" value="1"/>
</dbReference>
<dbReference type="GO" id="GO:0004764">
    <property type="term" value="F:shikimate 3-dehydrogenase (NADP+) activity"/>
    <property type="evidence" value="ECO:0007669"/>
    <property type="project" value="UniProtKB-EC"/>
</dbReference>
<dbReference type="InterPro" id="IPR011342">
    <property type="entry name" value="Shikimate_DH"/>
</dbReference>
<dbReference type="UniPathway" id="UPA00053">
    <property type="reaction ID" value="UER00087"/>
</dbReference>
<evidence type="ECO:0000259" key="6">
    <source>
        <dbReference type="Pfam" id="PF01488"/>
    </source>
</evidence>
<name>A0A6J6ZSL4_9ZZZZ</name>
<dbReference type="EMBL" id="CAFBLJ010000007">
    <property type="protein sequence ID" value="CAB4857394.1"/>
    <property type="molecule type" value="Genomic_DNA"/>
</dbReference>
<dbReference type="Pfam" id="PF08501">
    <property type="entry name" value="Shikimate_dh_N"/>
    <property type="match status" value="1"/>
</dbReference>
<dbReference type="AlphaFoldDB" id="A0A6J6ZSL4"/>
<dbReference type="EMBL" id="CAEZYH010000001">
    <property type="protein sequence ID" value="CAB4704681.1"/>
    <property type="molecule type" value="Genomic_DNA"/>
</dbReference>
<accession>A0A6J6ZSL4</accession>
<dbReference type="PANTHER" id="PTHR21089">
    <property type="entry name" value="SHIKIMATE DEHYDROGENASE"/>
    <property type="match status" value="1"/>
</dbReference>
<dbReference type="InterPro" id="IPR006151">
    <property type="entry name" value="Shikm_DH/Glu-tRNA_Rdtase"/>
</dbReference>
<dbReference type="Pfam" id="PF18317">
    <property type="entry name" value="SDH_C"/>
    <property type="match status" value="1"/>
</dbReference>
<dbReference type="EMBL" id="CAEZZP010000001">
    <property type="protein sequence ID" value="CAB4760088.1"/>
    <property type="molecule type" value="Genomic_DNA"/>
</dbReference>
<gene>
    <name evidence="9" type="ORF">UFOPK2658_00023</name>
    <name evidence="10" type="ORF">UFOPK2880_00050</name>
    <name evidence="11" type="ORF">UFOPK3004_01969</name>
    <name evidence="12" type="ORF">UFOPK3304_00253</name>
    <name evidence="13" type="ORF">UFOPK3494_00025</name>
</gene>
<protein>
    <recommendedName>
        <fullName evidence="1">shikimate dehydrogenase (NADP(+))</fullName>
        <ecNumber evidence="1">1.1.1.25</ecNumber>
    </recommendedName>
</protein>
<feature type="domain" description="Shikimate dehydrogenase substrate binding N-terminal" evidence="7">
    <location>
        <begin position="26"/>
        <end position="108"/>
    </location>
</feature>
<dbReference type="Pfam" id="PF01488">
    <property type="entry name" value="Shikimate_DH"/>
    <property type="match status" value="1"/>
</dbReference>
<keyword evidence="2" id="KW-0028">Amino-acid biosynthesis</keyword>
<dbReference type="InterPro" id="IPR036291">
    <property type="entry name" value="NAD(P)-bd_dom_sf"/>
</dbReference>
<evidence type="ECO:0000313" key="9">
    <source>
        <dbReference type="EMBL" id="CAB4704681.1"/>
    </source>
</evidence>
<evidence type="ECO:0000313" key="11">
    <source>
        <dbReference type="EMBL" id="CAB4823468.1"/>
    </source>
</evidence>
<dbReference type="GO" id="GO:0009423">
    <property type="term" value="P:chorismate biosynthetic process"/>
    <property type="evidence" value="ECO:0007669"/>
    <property type="project" value="UniProtKB-UniPathway"/>
</dbReference>
<evidence type="ECO:0000313" key="12">
    <source>
        <dbReference type="EMBL" id="CAB4857394.1"/>
    </source>
</evidence>
<evidence type="ECO:0000256" key="5">
    <source>
        <dbReference type="ARBA" id="ARBA00023141"/>
    </source>
</evidence>
<dbReference type="EC" id="1.1.1.25" evidence="1"/>
<dbReference type="PANTHER" id="PTHR21089:SF1">
    <property type="entry name" value="BIFUNCTIONAL 3-DEHYDROQUINATE DEHYDRATASE_SHIKIMATE DEHYDROGENASE, CHLOROPLASTIC"/>
    <property type="match status" value="1"/>
</dbReference>
<dbReference type="InterPro" id="IPR013708">
    <property type="entry name" value="Shikimate_DH-bd_N"/>
</dbReference>
<evidence type="ECO:0000256" key="2">
    <source>
        <dbReference type="ARBA" id="ARBA00022605"/>
    </source>
</evidence>
<evidence type="ECO:0000256" key="1">
    <source>
        <dbReference type="ARBA" id="ARBA00012962"/>
    </source>
</evidence>
<keyword evidence="3" id="KW-0521">NADP</keyword>
<feature type="domain" description="Quinate/shikimate 5-dehydrogenase/glutamyl-tRNA reductase" evidence="6">
    <location>
        <begin position="136"/>
        <end position="214"/>
    </location>
</feature>
<dbReference type="GO" id="GO:0050661">
    <property type="term" value="F:NADP binding"/>
    <property type="evidence" value="ECO:0007669"/>
    <property type="project" value="InterPro"/>
</dbReference>
<evidence type="ECO:0000256" key="3">
    <source>
        <dbReference type="ARBA" id="ARBA00022857"/>
    </source>
</evidence>
<proteinExistence type="inferred from homology"/>
<evidence type="ECO:0000259" key="8">
    <source>
        <dbReference type="Pfam" id="PF18317"/>
    </source>
</evidence>
<dbReference type="SUPFAM" id="SSF51735">
    <property type="entry name" value="NAD(P)-binding Rossmann-fold domains"/>
    <property type="match status" value="1"/>
</dbReference>
<evidence type="ECO:0000259" key="7">
    <source>
        <dbReference type="Pfam" id="PF08501"/>
    </source>
</evidence>
<dbReference type="InterPro" id="IPR022893">
    <property type="entry name" value="Shikimate_DH_fam"/>
</dbReference>
<sequence length="303" mass="31593">MTSTQESFELALSGKRISSNTSFAAVIGDPVKHSLSPVIHNVGFHSLGIDWVYVACEVKEGEAQSALDAMKALGLRGLSVTMPHKIAIASLVDSVSSAAQALHSVNTVEVATDGSLVGHSTDGDGLVASLVEQGVAVDGKTILILGAGGAARSVIDALQRHACRQIFVVNRSLDHAQTAVTLAPSIAQAISIADIAALTEAAANSDIIINATSVGMIKGSEIVSKNVLVSPIAVDLIRPDHIVMDLVYHPIETELLRQTRHRGALGIDGLGMLVHQAALQQQIWTGLVPDVSDMYQAALQALA</sequence>
<dbReference type="CDD" id="cd01065">
    <property type="entry name" value="NAD_bind_Shikimate_DH"/>
    <property type="match status" value="1"/>
</dbReference>
<dbReference type="GO" id="GO:0009073">
    <property type="term" value="P:aromatic amino acid family biosynthetic process"/>
    <property type="evidence" value="ECO:0007669"/>
    <property type="project" value="UniProtKB-KW"/>
</dbReference>
<dbReference type="SUPFAM" id="SSF53223">
    <property type="entry name" value="Aminoacid dehydrogenase-like, N-terminal domain"/>
    <property type="match status" value="1"/>
</dbReference>
<evidence type="ECO:0000256" key="4">
    <source>
        <dbReference type="ARBA" id="ARBA00023002"/>
    </source>
</evidence>
<dbReference type="Gene3D" id="3.40.50.720">
    <property type="entry name" value="NAD(P)-binding Rossmann-like Domain"/>
    <property type="match status" value="1"/>
</dbReference>
<evidence type="ECO:0000313" key="13">
    <source>
        <dbReference type="EMBL" id="CAB4887349.1"/>
    </source>
</evidence>
<dbReference type="NCBIfam" id="TIGR00507">
    <property type="entry name" value="aroE"/>
    <property type="match status" value="1"/>
</dbReference>
<dbReference type="EMBL" id="CAFBMF010000001">
    <property type="protein sequence ID" value="CAB4887349.1"/>
    <property type="molecule type" value="Genomic_DNA"/>
</dbReference>
<dbReference type="HAMAP" id="MF_00222">
    <property type="entry name" value="Shikimate_DH_AroE"/>
    <property type="match status" value="1"/>
</dbReference>
<keyword evidence="4" id="KW-0560">Oxidoreductase</keyword>
<feature type="domain" description="SDH C-terminal" evidence="8">
    <location>
        <begin position="269"/>
        <end position="299"/>
    </location>
</feature>
<dbReference type="InterPro" id="IPR041121">
    <property type="entry name" value="SDH_C"/>
</dbReference>
<dbReference type="GO" id="GO:0008652">
    <property type="term" value="P:amino acid biosynthetic process"/>
    <property type="evidence" value="ECO:0007669"/>
    <property type="project" value="UniProtKB-KW"/>
</dbReference>